<evidence type="ECO:0000256" key="2">
    <source>
        <dbReference type="ARBA" id="ARBA00022840"/>
    </source>
</evidence>
<keyword evidence="1" id="KW-0547">Nucleotide-binding</keyword>
<dbReference type="AlphaFoldDB" id="A0A5M9M6H5"/>
<feature type="domain" description="Protein kinase" evidence="3">
    <location>
        <begin position="1"/>
        <end position="258"/>
    </location>
</feature>
<dbReference type="GO" id="GO:0004674">
    <property type="term" value="F:protein serine/threonine kinase activity"/>
    <property type="evidence" value="ECO:0007669"/>
    <property type="project" value="TreeGrafter"/>
</dbReference>
<gene>
    <name evidence="4" type="ORF">ATNIH1004_011295</name>
</gene>
<evidence type="ECO:0000259" key="3">
    <source>
        <dbReference type="PROSITE" id="PS50011"/>
    </source>
</evidence>
<evidence type="ECO:0000313" key="4">
    <source>
        <dbReference type="EMBL" id="KAA8642351.1"/>
    </source>
</evidence>
<dbReference type="RefSeq" id="XP_033421713.1">
    <property type="nucleotide sequence ID" value="XM_033575858.1"/>
</dbReference>
<accession>A0A5M9M6H5</accession>
<organism evidence="4 5">
    <name type="scientific">Aspergillus tanneri</name>
    <dbReference type="NCBI Taxonomy" id="1220188"/>
    <lineage>
        <taxon>Eukaryota</taxon>
        <taxon>Fungi</taxon>
        <taxon>Dikarya</taxon>
        <taxon>Ascomycota</taxon>
        <taxon>Pezizomycotina</taxon>
        <taxon>Eurotiomycetes</taxon>
        <taxon>Eurotiomycetidae</taxon>
        <taxon>Eurotiales</taxon>
        <taxon>Aspergillaceae</taxon>
        <taxon>Aspergillus</taxon>
        <taxon>Aspergillus subgen. Circumdati</taxon>
    </lineage>
</organism>
<keyword evidence="2" id="KW-0067">ATP-binding</keyword>
<dbReference type="GO" id="GO:0005737">
    <property type="term" value="C:cytoplasm"/>
    <property type="evidence" value="ECO:0007669"/>
    <property type="project" value="TreeGrafter"/>
</dbReference>
<dbReference type="InterPro" id="IPR000719">
    <property type="entry name" value="Prot_kinase_dom"/>
</dbReference>
<dbReference type="GeneID" id="54333996"/>
<dbReference type="OrthoDB" id="3254104at2759"/>
<dbReference type="PANTHER" id="PTHR48012">
    <property type="entry name" value="STERILE20-LIKE KINASE, ISOFORM B-RELATED"/>
    <property type="match status" value="1"/>
</dbReference>
<proteinExistence type="predicted"/>
<dbReference type="InterPro" id="IPR050629">
    <property type="entry name" value="STE20/SPS1-PAK"/>
</dbReference>
<dbReference type="PANTHER" id="PTHR48012:SF2">
    <property type="entry name" value="STERILE20-LIKE KINASE, ISOFORM B"/>
    <property type="match status" value="1"/>
</dbReference>
<reference evidence="4 5" key="1">
    <citation type="submission" date="2019-08" db="EMBL/GenBank/DDBJ databases">
        <title>The genome sequence of a newly discovered highly antifungal drug resistant Aspergillus species, Aspergillus tanneri NIH 1004.</title>
        <authorList>
            <person name="Mounaud S."/>
            <person name="Singh I."/>
            <person name="Joardar V."/>
            <person name="Pakala S."/>
            <person name="Pakala S."/>
            <person name="Venepally P."/>
            <person name="Chung J.K."/>
            <person name="Losada L."/>
            <person name="Nierman W.C."/>
        </authorList>
    </citation>
    <scope>NUCLEOTIDE SEQUENCE [LARGE SCALE GENOMIC DNA]</scope>
    <source>
        <strain evidence="4 5">NIH1004</strain>
    </source>
</reference>
<dbReference type="Pfam" id="PF00069">
    <property type="entry name" value="Pkinase"/>
    <property type="match status" value="1"/>
</dbReference>
<comment type="caution">
    <text evidence="4">The sequence shown here is derived from an EMBL/GenBank/DDBJ whole genome shotgun (WGS) entry which is preliminary data.</text>
</comment>
<dbReference type="EMBL" id="QUQM01000008">
    <property type="protein sequence ID" value="KAA8642351.1"/>
    <property type="molecule type" value="Genomic_DNA"/>
</dbReference>
<dbReference type="InterPro" id="IPR011009">
    <property type="entry name" value="Kinase-like_dom_sf"/>
</dbReference>
<dbReference type="GO" id="GO:0005524">
    <property type="term" value="F:ATP binding"/>
    <property type="evidence" value="ECO:0007669"/>
    <property type="project" value="UniProtKB-KW"/>
</dbReference>
<dbReference type="SUPFAM" id="SSF56112">
    <property type="entry name" value="Protein kinase-like (PK-like)"/>
    <property type="match status" value="1"/>
</dbReference>
<evidence type="ECO:0000256" key="1">
    <source>
        <dbReference type="ARBA" id="ARBA00022741"/>
    </source>
</evidence>
<dbReference type="PROSITE" id="PS50011">
    <property type="entry name" value="PROTEIN_KINASE_DOM"/>
    <property type="match status" value="1"/>
</dbReference>
<name>A0A5M9M6H5_9EURO</name>
<dbReference type="Proteomes" id="UP000324241">
    <property type="component" value="Unassembled WGS sequence"/>
</dbReference>
<protein>
    <recommendedName>
        <fullName evidence="3">Protein kinase domain-containing protein</fullName>
    </recommendedName>
</protein>
<dbReference type="VEuPathDB" id="FungiDB:EYZ11_012328"/>
<sequence>MGATRKLGSPIEISSYFRQPSSNSTVTDSTTEETASKNQFVKHGSPYTAMDRFFIGLEPIYSGINAVEFTANSPVGYVTKLGMAGDMVPIDCFMETSHPNLVNLREVFVTENSLFFVYEKWGISLKEILLLSPVFQLGEVEVATICREVLKGLRYIHKTIGISHGSLSESNIHIMEDGDVKIANIGKSMVTNSGPKGMSRDIKDVCKLARLLLGSSDAPATRGTVGVLASDFAHAPSDVTIDELLQHSFLNPVNRSRS</sequence>
<dbReference type="Gene3D" id="1.10.510.10">
    <property type="entry name" value="Transferase(Phosphotransferase) domain 1"/>
    <property type="match status" value="1"/>
</dbReference>
<evidence type="ECO:0000313" key="5">
    <source>
        <dbReference type="Proteomes" id="UP000324241"/>
    </source>
</evidence>